<reference evidence="4 5" key="1">
    <citation type="journal article" date="2018" name="Mol. Biol. Evol.">
        <title>Broad Genomic Sampling Reveals a Smut Pathogenic Ancestry of the Fungal Clade Ustilaginomycotina.</title>
        <authorList>
            <person name="Kijpornyongpan T."/>
            <person name="Mondo S.J."/>
            <person name="Barry K."/>
            <person name="Sandor L."/>
            <person name="Lee J."/>
            <person name="Lipzen A."/>
            <person name="Pangilinan J."/>
            <person name="LaButti K."/>
            <person name="Hainaut M."/>
            <person name="Henrissat B."/>
            <person name="Grigoriev I.V."/>
            <person name="Spatafora J.W."/>
            <person name="Aime M.C."/>
        </authorList>
    </citation>
    <scope>NUCLEOTIDE SEQUENCE [LARGE SCALE GENOMIC DNA]</scope>
    <source>
        <strain evidence="4 5">MCA 4186</strain>
    </source>
</reference>
<feature type="compositionally biased region" description="Polar residues" evidence="1">
    <location>
        <begin position="770"/>
        <end position="781"/>
    </location>
</feature>
<feature type="compositionally biased region" description="Polar residues" evidence="1">
    <location>
        <begin position="1004"/>
        <end position="1019"/>
    </location>
</feature>
<dbReference type="AlphaFoldDB" id="A0A316ZAZ5"/>
<dbReference type="Proteomes" id="UP000245946">
    <property type="component" value="Unassembled WGS sequence"/>
</dbReference>
<feature type="compositionally biased region" description="Low complexity" evidence="1">
    <location>
        <begin position="309"/>
        <end position="333"/>
    </location>
</feature>
<name>A0A316ZAZ5_9BASI</name>
<feature type="transmembrane region" description="Helical" evidence="2">
    <location>
        <begin position="118"/>
        <end position="137"/>
    </location>
</feature>
<feature type="region of interest" description="Disordered" evidence="1">
    <location>
        <begin position="728"/>
        <end position="747"/>
    </location>
</feature>
<feature type="compositionally biased region" description="Basic and acidic residues" evidence="1">
    <location>
        <begin position="789"/>
        <end position="798"/>
    </location>
</feature>
<feature type="compositionally biased region" description="Low complexity" evidence="1">
    <location>
        <begin position="1105"/>
        <end position="1119"/>
    </location>
</feature>
<evidence type="ECO:0000256" key="2">
    <source>
        <dbReference type="SAM" id="Phobius"/>
    </source>
</evidence>
<dbReference type="EMBL" id="KZ819290">
    <property type="protein sequence ID" value="PWN98860.1"/>
    <property type="molecule type" value="Genomic_DNA"/>
</dbReference>
<proteinExistence type="predicted"/>
<feature type="chain" id="PRO_5016418023" description="Proteophosphoglycan ppg4" evidence="3">
    <location>
        <begin position="21"/>
        <end position="1200"/>
    </location>
</feature>
<keyword evidence="2" id="KW-0472">Membrane</keyword>
<dbReference type="GeneID" id="37269688"/>
<keyword evidence="2" id="KW-1133">Transmembrane helix</keyword>
<feature type="region of interest" description="Disordered" evidence="1">
    <location>
        <begin position="453"/>
        <end position="480"/>
    </location>
</feature>
<feature type="compositionally biased region" description="Polar residues" evidence="1">
    <location>
        <begin position="956"/>
        <end position="972"/>
    </location>
</feature>
<feature type="compositionally biased region" description="Basic and acidic residues" evidence="1">
    <location>
        <begin position="271"/>
        <end position="287"/>
    </location>
</feature>
<dbReference type="RefSeq" id="XP_025599139.1">
    <property type="nucleotide sequence ID" value="XM_025742144.1"/>
</dbReference>
<feature type="transmembrane region" description="Helical" evidence="2">
    <location>
        <begin position="144"/>
        <end position="164"/>
    </location>
</feature>
<evidence type="ECO:0008006" key="6">
    <source>
        <dbReference type="Google" id="ProtNLM"/>
    </source>
</evidence>
<evidence type="ECO:0000256" key="1">
    <source>
        <dbReference type="SAM" id="MobiDB-lite"/>
    </source>
</evidence>
<gene>
    <name evidence="4" type="ORF">FA09DRAFT_329343</name>
</gene>
<keyword evidence="5" id="KW-1185">Reference proteome</keyword>
<feature type="signal peptide" evidence="3">
    <location>
        <begin position="1"/>
        <end position="20"/>
    </location>
</feature>
<accession>A0A316ZAZ5</accession>
<dbReference type="STRING" id="58919.A0A316ZAZ5"/>
<feature type="compositionally biased region" description="Low complexity" evidence="1">
    <location>
        <begin position="1075"/>
        <end position="1084"/>
    </location>
</feature>
<dbReference type="OrthoDB" id="3358698at2759"/>
<evidence type="ECO:0000313" key="4">
    <source>
        <dbReference type="EMBL" id="PWN98860.1"/>
    </source>
</evidence>
<feature type="compositionally biased region" description="Basic and acidic residues" evidence="1">
    <location>
        <begin position="991"/>
        <end position="1002"/>
    </location>
</feature>
<evidence type="ECO:0000313" key="5">
    <source>
        <dbReference type="Proteomes" id="UP000245946"/>
    </source>
</evidence>
<protein>
    <recommendedName>
        <fullName evidence="6">Proteophosphoglycan ppg4</fullName>
    </recommendedName>
</protein>
<keyword evidence="3" id="KW-0732">Signal</keyword>
<keyword evidence="2" id="KW-0812">Transmembrane</keyword>
<evidence type="ECO:0000256" key="3">
    <source>
        <dbReference type="SAM" id="SignalP"/>
    </source>
</evidence>
<feature type="compositionally biased region" description="Pro residues" evidence="1">
    <location>
        <begin position="1085"/>
        <end position="1095"/>
    </location>
</feature>
<feature type="region of interest" description="Disordered" evidence="1">
    <location>
        <begin position="856"/>
        <end position="879"/>
    </location>
</feature>
<feature type="region of interest" description="Disordered" evidence="1">
    <location>
        <begin position="271"/>
        <end position="346"/>
    </location>
</feature>
<feature type="region of interest" description="Disordered" evidence="1">
    <location>
        <begin position="762"/>
        <end position="820"/>
    </location>
</feature>
<organism evidence="4 5">
    <name type="scientific">Tilletiopsis washingtonensis</name>
    <dbReference type="NCBI Taxonomy" id="58919"/>
    <lineage>
        <taxon>Eukaryota</taxon>
        <taxon>Fungi</taxon>
        <taxon>Dikarya</taxon>
        <taxon>Basidiomycota</taxon>
        <taxon>Ustilaginomycotina</taxon>
        <taxon>Exobasidiomycetes</taxon>
        <taxon>Entylomatales</taxon>
        <taxon>Entylomatales incertae sedis</taxon>
        <taxon>Tilletiopsis</taxon>
    </lineage>
</organism>
<feature type="compositionally biased region" description="Polar residues" evidence="1">
    <location>
        <begin position="810"/>
        <end position="820"/>
    </location>
</feature>
<feature type="region of interest" description="Disordered" evidence="1">
    <location>
        <begin position="923"/>
        <end position="1200"/>
    </location>
</feature>
<sequence length="1200" mass="126181">MTAAVARALLLLYLSAPAIASGVADSHAPPPISPAAGAASTSSGPLSALLSPSGSRLYGGGSTLLSRLLPPPDQPRPFWVAVARARSWAASASPPAPAASMETGVPLAAPARSFVQALLQYVGHLLGLLLRGLWYWYRAMWRTWTATILLAAPVTIVTLAFLYISVSAGSSRQIDSLYEFNEGLADVDPAELELDSDEYEFEEDSEAEVPEGSTAGRPLRRAFNLVASHRRQGSRDSSHVVRKRSSLVRITSKDPRSRLCVSPIQLELDERGRRAKAEMGSMHRDVDGTPTRKRRESGRLTSPVLSAPSAEDGGAAASLDAAAGAESSPGSEPAVEDGESASLSSLSSGYSTSSGSFVSLQDAASTFEEVAFRSAAMRLVRRPAPEGPPSILKRLPEVFAGVPQSATATPPGLYPSSQGSFNATSVPWHQQGSIRSMDSAAWPFDGSSSSSYVDSPALGGASSTTSSLPPGAAHSQDSSLAQPAVPRLGSMTPAQVRAAWPGSRRRKSIKLTEPDWTLHAEAHDRARERLETAAQVAAHPDPESLKYVPPRRFETDERWDSGAAGTDDDRAEGEFWFERFCQSTAAAGRDWDWRKRRARRAAERARMLGANASTTSLPAMVGGGTPGEEKPALANGVGRTDVQLQQDRQAHARRMRNHQEQLAGPLISFTSEELRRPNLTVDVSKRIDPLADAAPASPLGRALKSLRTSSYSGASPSQSEKPAYGSALLQHNGSAPMSPPTYTPALIRADNDLSGSARIRQSMGKALRKSSVSSNASTYESSHNRQRRHSEADIRQSDAADGLDVPGRGSSLSAAKQRNKYSSLGRNAGAQLKAERERIDSNASWLLAEAALVAADSGSDGDSPITPPPPAQPQHPLEKQRAGVLRGAFGVQASPTALELHPWDGHVATLPASQQAWSSADAYGSLGSAPSTPSLSPPEKVTQGAGFSPAPPSAGTRRNGSSKRTSTISNDGSALLAPRTASLGVQAANGIDKRNSLRRLDSPADSSTGSSNSGPTASPASKRLSGTAASVADPPHIEIRPPVGSRKAILSASSTASGDMDLVARTRGARRPSLRKAAAEAASPRPAPIMQPEPAPFAMAQRARSASISSKSSKSSGSSYPRSEMVSPPTALPGTRSGPPRPPRMGPTKVKGRAVPAEDITPLSYTSDYAAQWRRRSADASISSPPAEPLPSLPRSMLSA</sequence>